<evidence type="ECO:0000313" key="6">
    <source>
        <dbReference type="Proteomes" id="UP000233786"/>
    </source>
</evidence>
<dbReference type="PANTHER" id="PTHR43320">
    <property type="entry name" value="SUGAR KINASE"/>
    <property type="match status" value="1"/>
</dbReference>
<dbReference type="InterPro" id="IPR011611">
    <property type="entry name" value="PfkB_dom"/>
</dbReference>
<evidence type="ECO:0000256" key="2">
    <source>
        <dbReference type="ARBA" id="ARBA00022679"/>
    </source>
</evidence>
<protein>
    <submittedName>
        <fullName evidence="5">2-dehydro-3-deoxygluconokinase</fullName>
    </submittedName>
</protein>
<gene>
    <name evidence="5" type="ORF">A8926_7323</name>
</gene>
<dbReference type="PANTHER" id="PTHR43320:SF2">
    <property type="entry name" value="2-DEHYDRO-3-DEOXYGLUCONOKINASE_2-DEHYDRO-3-DEOXYGALACTONOKINASE"/>
    <property type="match status" value="1"/>
</dbReference>
<dbReference type="STRING" id="994479.GCA_000194155_01698"/>
<reference evidence="5" key="1">
    <citation type="submission" date="2017-12" db="EMBL/GenBank/DDBJ databases">
        <title>Sequencing the genomes of 1000 Actinobacteria strains.</title>
        <authorList>
            <person name="Klenk H.-P."/>
        </authorList>
    </citation>
    <scope>NUCLEOTIDE SEQUENCE [LARGE SCALE GENOMIC DNA]</scope>
    <source>
        <strain evidence="5">DSM 44228</strain>
    </source>
</reference>
<organism evidence="5 6">
    <name type="scientific">Saccharopolyspora spinosa</name>
    <dbReference type="NCBI Taxonomy" id="60894"/>
    <lineage>
        <taxon>Bacteria</taxon>
        <taxon>Bacillati</taxon>
        <taxon>Actinomycetota</taxon>
        <taxon>Actinomycetes</taxon>
        <taxon>Pseudonocardiales</taxon>
        <taxon>Pseudonocardiaceae</taxon>
        <taxon>Saccharopolyspora</taxon>
    </lineage>
</organism>
<dbReference type="AlphaFoldDB" id="A0A2N3Y8E7"/>
<evidence type="ECO:0000259" key="4">
    <source>
        <dbReference type="Pfam" id="PF00294"/>
    </source>
</evidence>
<evidence type="ECO:0000313" key="5">
    <source>
        <dbReference type="EMBL" id="PKW19170.1"/>
    </source>
</evidence>
<name>A0A2N3Y8E7_SACSN</name>
<dbReference type="SUPFAM" id="SSF53613">
    <property type="entry name" value="Ribokinase-like"/>
    <property type="match status" value="1"/>
</dbReference>
<evidence type="ECO:0000256" key="3">
    <source>
        <dbReference type="ARBA" id="ARBA00022777"/>
    </source>
</evidence>
<comment type="caution">
    <text evidence="5">The sequence shown here is derived from an EMBL/GenBank/DDBJ whole genome shotgun (WGS) entry which is preliminary data.</text>
</comment>
<feature type="domain" description="Carbohydrate kinase PfkB" evidence="4">
    <location>
        <begin position="8"/>
        <end position="292"/>
    </location>
</feature>
<dbReference type="Gene3D" id="3.40.1190.20">
    <property type="match status" value="1"/>
</dbReference>
<dbReference type="GO" id="GO:0016301">
    <property type="term" value="F:kinase activity"/>
    <property type="evidence" value="ECO:0007669"/>
    <property type="project" value="UniProtKB-KW"/>
</dbReference>
<comment type="similarity">
    <text evidence="1">Belongs to the carbohydrate kinase PfkB family.</text>
</comment>
<dbReference type="InterPro" id="IPR029056">
    <property type="entry name" value="Ribokinase-like"/>
</dbReference>
<keyword evidence="6" id="KW-1185">Reference proteome</keyword>
<keyword evidence="3" id="KW-0418">Kinase</keyword>
<evidence type="ECO:0000256" key="1">
    <source>
        <dbReference type="ARBA" id="ARBA00010688"/>
    </source>
</evidence>
<accession>A0A2N3Y8E7</accession>
<dbReference type="RefSeq" id="WP_010693615.1">
    <property type="nucleotide sequence ID" value="NZ_CP061007.1"/>
</dbReference>
<dbReference type="EMBL" id="PJNB01000001">
    <property type="protein sequence ID" value="PKW19170.1"/>
    <property type="molecule type" value="Genomic_DNA"/>
</dbReference>
<dbReference type="Proteomes" id="UP000233786">
    <property type="component" value="Unassembled WGS sequence"/>
</dbReference>
<proteinExistence type="inferred from homology"/>
<dbReference type="CDD" id="cd01166">
    <property type="entry name" value="KdgK"/>
    <property type="match status" value="1"/>
</dbReference>
<keyword evidence="2" id="KW-0808">Transferase</keyword>
<sequence length="331" mass="35296">MTTAEKLDLVAVGETMVMVTPEPGGRLNTGSSFILRPGGAESNVAALLAKLGHRSAWASAVGTDPLGDIIVESLTGHGVDVDLVRRDERRPTAVYFKDPAPIGTKVYYYRTGSAASAMNTSDVAAWTQRPARIVHISGITAAISADGMDVARHVVSDRPFGPALVSFDVNHRPNLWRNHAAELRALAQRSDIVFVGRDEAEALWGTSDVDSVRDLLDEPASLIVKDGATEAVAFTPAGVFREPSIRTDVVDAVGAGDAFAAGWLSGLLDDRDEVTRIRLGHYVASQVLASPSDFAELLPAREIVGMLASLFDEPNGEAADDPRSDDLCRRP</sequence>
<dbReference type="InterPro" id="IPR052700">
    <property type="entry name" value="Carb_kinase_PfkB-like"/>
</dbReference>
<dbReference type="Pfam" id="PF00294">
    <property type="entry name" value="PfkB"/>
    <property type="match status" value="1"/>
</dbReference>